<feature type="transmembrane region" description="Helical" evidence="1">
    <location>
        <begin position="254"/>
        <end position="271"/>
    </location>
</feature>
<organism evidence="2 3">
    <name type="scientific">Jeotgalibacillus soli</name>
    <dbReference type="NCBI Taxonomy" id="889306"/>
    <lineage>
        <taxon>Bacteria</taxon>
        <taxon>Bacillati</taxon>
        <taxon>Bacillota</taxon>
        <taxon>Bacilli</taxon>
        <taxon>Bacillales</taxon>
        <taxon>Caryophanaceae</taxon>
        <taxon>Jeotgalibacillus</taxon>
    </lineage>
</organism>
<dbReference type="Pfam" id="PF19484">
    <property type="entry name" value="DUF6020"/>
    <property type="match status" value="1"/>
</dbReference>
<sequence>MKTWAFRAAVSVVALAMTVGMLFYYFPIRDVPLLVLFLFIVAGIVVFQVFVSIVTQANRYTKREQAWTIAAVSILTVLWLISSKGPQFFLTDNAWYMQWFVYLSAYTWIWVTFISLIGLGYRLQDRKTATQTGKRSYWLYFSLFFFIGLLYFAAYFPAGMSPDSLASWDQAHTREFNNWHPIMFTWIIMGLIQIWDSPAIMSLFQITILAAILAYGFYKAGNLGVYRPLMWAMAFIIMVIPSYGSYTIIIWKDILFSAGLLLFTIQMYSIVQSKGLWLKNNLNVVMLFISSFIIIFIRHNGYPIFIIMMIILGITYRKQLWKPTLALFVFLVGINQIISGPVSSALNIGESDPNEALSIPTQQIANVIVSDGDLTEEQLDYFNEILPLEMWEEKYVPHTVDPIKFTWDYYNREVIFDDFPYYLSTWFAVVRQNPALTIEAFSDQTAIVWRMSTPRYAFQRTYNNTITQPNKYDLEIQSINQTYADKLSAYLDKSRFFPFKIVWRPAFYAFIILLSAILLFRKHRLAAAIIVLPFLLNLASVWVALPAQDFRYLFANVLIAFILPLLALVPKENEKKALGD</sequence>
<evidence type="ECO:0000313" key="2">
    <source>
        <dbReference type="EMBL" id="KIL49886.1"/>
    </source>
</evidence>
<evidence type="ECO:0000256" key="1">
    <source>
        <dbReference type="SAM" id="Phobius"/>
    </source>
</evidence>
<feature type="transmembrane region" description="Helical" evidence="1">
    <location>
        <begin position="283"/>
        <end position="312"/>
    </location>
</feature>
<feature type="transmembrane region" description="Helical" evidence="1">
    <location>
        <begin position="137"/>
        <end position="158"/>
    </location>
</feature>
<dbReference type="EMBL" id="JXRP01000009">
    <property type="protein sequence ID" value="KIL49886.1"/>
    <property type="molecule type" value="Genomic_DNA"/>
</dbReference>
<dbReference type="AlphaFoldDB" id="A0A0C2VZU1"/>
<dbReference type="OrthoDB" id="2137478at2"/>
<feature type="transmembrane region" description="Helical" evidence="1">
    <location>
        <begin position="33"/>
        <end position="54"/>
    </location>
</feature>
<feature type="transmembrane region" description="Helical" evidence="1">
    <location>
        <begin position="230"/>
        <end position="249"/>
    </location>
</feature>
<reference evidence="2 3" key="1">
    <citation type="submission" date="2015-01" db="EMBL/GenBank/DDBJ databases">
        <title>Genome sequencing of Jeotgalibacillus soli.</title>
        <authorList>
            <person name="Goh K.M."/>
            <person name="Chan K.-G."/>
            <person name="Yaakop A.S."/>
            <person name="Ee R."/>
            <person name="Gan H.M."/>
            <person name="Chan C.S."/>
        </authorList>
    </citation>
    <scope>NUCLEOTIDE SEQUENCE [LARGE SCALE GENOMIC DNA]</scope>
    <source>
        <strain evidence="2 3">P9</strain>
    </source>
</reference>
<evidence type="ECO:0008006" key="4">
    <source>
        <dbReference type="Google" id="ProtNLM"/>
    </source>
</evidence>
<dbReference type="PATRIC" id="fig|889306.3.peg.1363"/>
<feature type="transmembrane region" description="Helical" evidence="1">
    <location>
        <begin position="550"/>
        <end position="569"/>
    </location>
</feature>
<feature type="transmembrane region" description="Helical" evidence="1">
    <location>
        <begin position="525"/>
        <end position="544"/>
    </location>
</feature>
<evidence type="ECO:0000313" key="3">
    <source>
        <dbReference type="Proteomes" id="UP000031938"/>
    </source>
</evidence>
<accession>A0A0C2VZU1</accession>
<feature type="transmembrane region" description="Helical" evidence="1">
    <location>
        <begin position="200"/>
        <end position="218"/>
    </location>
</feature>
<protein>
    <recommendedName>
        <fullName evidence="4">Glycosyltransferase RgtA/B/C/D-like domain-containing protein</fullName>
    </recommendedName>
</protein>
<feature type="transmembrane region" description="Helical" evidence="1">
    <location>
        <begin position="94"/>
        <end position="117"/>
    </location>
</feature>
<feature type="transmembrane region" description="Helical" evidence="1">
    <location>
        <begin position="66"/>
        <end position="82"/>
    </location>
</feature>
<gene>
    <name evidence="2" type="ORF">KP78_13540</name>
</gene>
<feature type="transmembrane region" description="Helical" evidence="1">
    <location>
        <begin position="7"/>
        <end position="27"/>
    </location>
</feature>
<dbReference type="STRING" id="889306.KP78_13540"/>
<keyword evidence="1" id="KW-1133">Transmembrane helix</keyword>
<name>A0A0C2VZU1_9BACL</name>
<proteinExistence type="predicted"/>
<keyword evidence="1" id="KW-0472">Membrane</keyword>
<keyword evidence="1" id="KW-0812">Transmembrane</keyword>
<comment type="caution">
    <text evidence="2">The sequence shown here is derived from an EMBL/GenBank/DDBJ whole genome shotgun (WGS) entry which is preliminary data.</text>
</comment>
<dbReference type="Proteomes" id="UP000031938">
    <property type="component" value="Unassembled WGS sequence"/>
</dbReference>
<dbReference type="RefSeq" id="WP_052474645.1">
    <property type="nucleotide sequence ID" value="NZ_JXRP01000009.1"/>
</dbReference>
<keyword evidence="3" id="KW-1185">Reference proteome</keyword>
<feature type="transmembrane region" description="Helical" evidence="1">
    <location>
        <begin position="501"/>
        <end position="520"/>
    </location>
</feature>
<dbReference type="InterPro" id="IPR046062">
    <property type="entry name" value="DUF6020"/>
</dbReference>